<feature type="domain" description="Nucleotidyl transferase" evidence="1">
    <location>
        <begin position="2"/>
        <end position="234"/>
    </location>
</feature>
<dbReference type="PANTHER" id="PTHR47183:SF1">
    <property type="entry name" value="GLUCOSE-1-PHOSPHATE CYTIDYLYLTRANSFERASE"/>
    <property type="match status" value="1"/>
</dbReference>
<dbReference type="Proteomes" id="UP001589858">
    <property type="component" value="Unassembled WGS sequence"/>
</dbReference>
<dbReference type="InterPro" id="IPR046981">
    <property type="entry name" value="G1P_cyt_trans"/>
</dbReference>
<organism evidence="2 3">
    <name type="scientific">Novosphingobium clariflavum</name>
    <dbReference type="NCBI Taxonomy" id="2029884"/>
    <lineage>
        <taxon>Bacteria</taxon>
        <taxon>Pseudomonadati</taxon>
        <taxon>Pseudomonadota</taxon>
        <taxon>Alphaproteobacteria</taxon>
        <taxon>Sphingomonadales</taxon>
        <taxon>Sphingomonadaceae</taxon>
        <taxon>Novosphingobium</taxon>
    </lineage>
</organism>
<dbReference type="InterPro" id="IPR005835">
    <property type="entry name" value="NTP_transferase_dom"/>
</dbReference>
<dbReference type="RefSeq" id="WP_142632621.1">
    <property type="nucleotide sequence ID" value="NZ_JAPCWC010000021.1"/>
</dbReference>
<accession>A0ABV6S405</accession>
<reference evidence="2 3" key="1">
    <citation type="submission" date="2024-09" db="EMBL/GenBank/DDBJ databases">
        <authorList>
            <person name="Sun Q."/>
            <person name="Mori K."/>
        </authorList>
    </citation>
    <scope>NUCLEOTIDE SEQUENCE [LARGE SCALE GENOMIC DNA]</scope>
    <source>
        <strain evidence="2 3">CICC 11035S</strain>
    </source>
</reference>
<dbReference type="InterPro" id="IPR013446">
    <property type="entry name" value="G1P_cyt_trans-like"/>
</dbReference>
<dbReference type="NCBIfam" id="TIGR02623">
    <property type="entry name" value="G1P_cyt_trans"/>
    <property type="match status" value="1"/>
</dbReference>
<sequence>MKAVILAGGLGTRLGEETVVRPKPMVEIGGMPIIWHIMKIYSSFGVDDFIICLGYKGYVIKEFFANYFLHASDVTINLANNHVAVHRNWCEPWRITLVDTGAHTQTGGRLRAVRHYLEDEEPFCFTYGDGVSDVDIGALIDFHRTHGRRATITAVAPPGRFGALEFDAALGSARVTGFREKPEGDGGLINGGFFVLQPEVIDLIDGEDTLWEREPLETLAQDGDLAAYVHRGFWQPMDTLRDRQTLEDHWQKGAPWKRW</sequence>
<dbReference type="InterPro" id="IPR029044">
    <property type="entry name" value="Nucleotide-diphossugar_trans"/>
</dbReference>
<proteinExistence type="predicted"/>
<evidence type="ECO:0000313" key="2">
    <source>
        <dbReference type="EMBL" id="MFC0683950.1"/>
    </source>
</evidence>
<protein>
    <submittedName>
        <fullName evidence="2">Glucose-1-phosphate cytidylyltransferase</fullName>
        <ecNumber evidence="2">2.7.7.33</ecNumber>
    </submittedName>
</protein>
<gene>
    <name evidence="2" type="primary">rfbF</name>
    <name evidence="2" type="ORF">ACFFF8_05035</name>
</gene>
<keyword evidence="2" id="KW-0808">Transferase</keyword>
<dbReference type="EC" id="2.7.7.33" evidence="2"/>
<dbReference type="SUPFAM" id="SSF53448">
    <property type="entry name" value="Nucleotide-diphospho-sugar transferases"/>
    <property type="match status" value="1"/>
</dbReference>
<dbReference type="Pfam" id="PF00483">
    <property type="entry name" value="NTP_transferase"/>
    <property type="match status" value="1"/>
</dbReference>
<name>A0ABV6S405_9SPHN</name>
<comment type="caution">
    <text evidence="2">The sequence shown here is derived from an EMBL/GenBank/DDBJ whole genome shotgun (WGS) entry which is preliminary data.</text>
</comment>
<dbReference type="Gene3D" id="3.90.550.10">
    <property type="entry name" value="Spore Coat Polysaccharide Biosynthesis Protein SpsA, Chain A"/>
    <property type="match status" value="1"/>
</dbReference>
<keyword evidence="3" id="KW-1185">Reference proteome</keyword>
<dbReference type="CDD" id="cd02524">
    <property type="entry name" value="G1P_cytidylyltransferase"/>
    <property type="match status" value="1"/>
</dbReference>
<evidence type="ECO:0000313" key="3">
    <source>
        <dbReference type="Proteomes" id="UP001589858"/>
    </source>
</evidence>
<keyword evidence="2" id="KW-0548">Nucleotidyltransferase</keyword>
<dbReference type="PANTHER" id="PTHR47183">
    <property type="entry name" value="GLUCOSE-1-PHOSPHATE CYTIDYLYLTRANSFERASE-RELATED"/>
    <property type="match status" value="1"/>
</dbReference>
<dbReference type="GO" id="GO:0047343">
    <property type="term" value="F:glucose-1-phosphate cytidylyltransferase activity"/>
    <property type="evidence" value="ECO:0007669"/>
    <property type="project" value="UniProtKB-EC"/>
</dbReference>
<evidence type="ECO:0000259" key="1">
    <source>
        <dbReference type="Pfam" id="PF00483"/>
    </source>
</evidence>
<dbReference type="EMBL" id="JBHLTM010000019">
    <property type="protein sequence ID" value="MFC0683950.1"/>
    <property type="molecule type" value="Genomic_DNA"/>
</dbReference>